<organism evidence="4 5">
    <name type="scientific">Pseudomonas syringae pv. japonica str. M301072</name>
    <dbReference type="NCBI Taxonomy" id="629262"/>
    <lineage>
        <taxon>Bacteria</taxon>
        <taxon>Pseudomonadati</taxon>
        <taxon>Pseudomonadota</taxon>
        <taxon>Gammaproteobacteria</taxon>
        <taxon>Pseudomonadales</taxon>
        <taxon>Pseudomonadaceae</taxon>
        <taxon>Pseudomonas</taxon>
        <taxon>Pseudomonas syringae</taxon>
    </lineage>
</organism>
<dbReference type="Gene3D" id="1.10.10.10">
    <property type="entry name" value="Winged helix-like DNA-binding domain superfamily/Winged helix DNA-binding domain"/>
    <property type="match status" value="1"/>
</dbReference>
<accession>F3FGS9</accession>
<dbReference type="InterPro" id="IPR001867">
    <property type="entry name" value="OmpR/PhoB-type_DNA-bd"/>
</dbReference>
<dbReference type="GO" id="GO:0005829">
    <property type="term" value="C:cytosol"/>
    <property type="evidence" value="ECO:0007669"/>
    <property type="project" value="TreeGrafter"/>
</dbReference>
<sequence length="79" mass="9052">EPLILLPTEFKLLEFLMRNSGQIITRMMIFQEVWGYHFDPGTNLIDVHIGRLRKKIDQPGTAQLIQTVRGSGYVIAEPV</sequence>
<dbReference type="PANTHER" id="PTHR48111:SF76">
    <property type="entry name" value="TWO-COMPONENT RESPONSE REGULATOR"/>
    <property type="match status" value="1"/>
</dbReference>
<keyword evidence="1 2" id="KW-0238">DNA-binding</keyword>
<dbReference type="PATRIC" id="fig|629262.5.peg.1784"/>
<protein>
    <submittedName>
        <fullName evidence="4">DNA-binding heavy metal response regulator</fullName>
    </submittedName>
</protein>
<dbReference type="HOGENOM" id="CLU_000445_101_4_6"/>
<proteinExistence type="predicted"/>
<dbReference type="AlphaFoldDB" id="F3FGS9"/>
<dbReference type="PANTHER" id="PTHR48111">
    <property type="entry name" value="REGULATOR OF RPOS"/>
    <property type="match status" value="1"/>
</dbReference>
<dbReference type="GO" id="GO:0000976">
    <property type="term" value="F:transcription cis-regulatory region binding"/>
    <property type="evidence" value="ECO:0007669"/>
    <property type="project" value="TreeGrafter"/>
</dbReference>
<dbReference type="GO" id="GO:0000156">
    <property type="term" value="F:phosphorelay response regulator activity"/>
    <property type="evidence" value="ECO:0007669"/>
    <property type="project" value="TreeGrafter"/>
</dbReference>
<evidence type="ECO:0000256" key="2">
    <source>
        <dbReference type="PROSITE-ProRule" id="PRU01091"/>
    </source>
</evidence>
<feature type="DNA-binding region" description="OmpR/PhoB-type" evidence="2">
    <location>
        <begin position="1"/>
        <end position="77"/>
    </location>
</feature>
<evidence type="ECO:0000313" key="5">
    <source>
        <dbReference type="Proteomes" id="UP000004471"/>
    </source>
</evidence>
<dbReference type="SMART" id="SM00862">
    <property type="entry name" value="Trans_reg_C"/>
    <property type="match status" value="1"/>
</dbReference>
<evidence type="ECO:0000256" key="1">
    <source>
        <dbReference type="ARBA" id="ARBA00023125"/>
    </source>
</evidence>
<dbReference type="SUPFAM" id="SSF46894">
    <property type="entry name" value="C-terminal effector domain of the bipartite response regulators"/>
    <property type="match status" value="1"/>
</dbReference>
<reference evidence="4 5" key="1">
    <citation type="journal article" date="2011" name="PLoS Pathog.">
        <title>Dynamic evolution of pathogenicity revealed by sequencing and comparative genomics of 19 Pseudomonas syringae isolates.</title>
        <authorList>
            <person name="Baltrus D.A."/>
            <person name="Nishimura M.T."/>
            <person name="Romanchuk A."/>
            <person name="Chang J.H."/>
            <person name="Mukhtar M.S."/>
            <person name="Cherkis K."/>
            <person name="Roach J."/>
            <person name="Grant S.R."/>
            <person name="Jones C.D."/>
            <person name="Dangl J.L."/>
        </authorList>
    </citation>
    <scope>NUCLEOTIDE SEQUENCE [LARGE SCALE GENOMIC DNA]</scope>
    <source>
        <strain evidence="5">M301072PT</strain>
    </source>
</reference>
<dbReference type="CDD" id="cd00383">
    <property type="entry name" value="trans_reg_C"/>
    <property type="match status" value="1"/>
</dbReference>
<name>F3FGS9_PSESX</name>
<feature type="non-terminal residue" evidence="4">
    <location>
        <position position="1"/>
    </location>
</feature>
<evidence type="ECO:0000313" key="4">
    <source>
        <dbReference type="EMBL" id="EGH29415.1"/>
    </source>
</evidence>
<dbReference type="InterPro" id="IPR039420">
    <property type="entry name" value="WalR-like"/>
</dbReference>
<dbReference type="InterPro" id="IPR036388">
    <property type="entry name" value="WH-like_DNA-bd_sf"/>
</dbReference>
<dbReference type="GO" id="GO:0006355">
    <property type="term" value="P:regulation of DNA-templated transcription"/>
    <property type="evidence" value="ECO:0007669"/>
    <property type="project" value="InterPro"/>
</dbReference>
<comment type="caution">
    <text evidence="4">The sequence shown here is derived from an EMBL/GenBank/DDBJ whole genome shotgun (WGS) entry which is preliminary data.</text>
</comment>
<dbReference type="Pfam" id="PF00486">
    <property type="entry name" value="Trans_reg_C"/>
    <property type="match status" value="1"/>
</dbReference>
<gene>
    <name evidence="4" type="ORF">PSYJA_10763</name>
</gene>
<dbReference type="GO" id="GO:0032993">
    <property type="term" value="C:protein-DNA complex"/>
    <property type="evidence" value="ECO:0007669"/>
    <property type="project" value="TreeGrafter"/>
</dbReference>
<dbReference type="Proteomes" id="UP000004471">
    <property type="component" value="Unassembled WGS sequence"/>
</dbReference>
<evidence type="ECO:0000259" key="3">
    <source>
        <dbReference type="PROSITE" id="PS51755"/>
    </source>
</evidence>
<dbReference type="InterPro" id="IPR016032">
    <property type="entry name" value="Sig_transdc_resp-reg_C-effctor"/>
</dbReference>
<dbReference type="EMBL" id="AEAH01000499">
    <property type="protein sequence ID" value="EGH29415.1"/>
    <property type="molecule type" value="Genomic_DNA"/>
</dbReference>
<feature type="domain" description="OmpR/PhoB-type" evidence="3">
    <location>
        <begin position="1"/>
        <end position="77"/>
    </location>
</feature>
<dbReference type="PROSITE" id="PS51755">
    <property type="entry name" value="OMPR_PHOB"/>
    <property type="match status" value="1"/>
</dbReference>